<organism evidence="1 2">
    <name type="scientific">Mucor circinelloides f. circinelloides (strain 1006PhL)</name>
    <name type="common">Mucormycosis agent</name>
    <name type="synonym">Calyptromyces circinelloides</name>
    <dbReference type="NCBI Taxonomy" id="1220926"/>
    <lineage>
        <taxon>Eukaryota</taxon>
        <taxon>Fungi</taxon>
        <taxon>Fungi incertae sedis</taxon>
        <taxon>Mucoromycota</taxon>
        <taxon>Mucoromycotina</taxon>
        <taxon>Mucoromycetes</taxon>
        <taxon>Mucorales</taxon>
        <taxon>Mucorineae</taxon>
        <taxon>Mucoraceae</taxon>
        <taxon>Mucor</taxon>
    </lineage>
</organism>
<dbReference type="EMBL" id="KE124111">
    <property type="protein sequence ID" value="EPB82505.1"/>
    <property type="molecule type" value="Genomic_DNA"/>
</dbReference>
<name>S2JRT3_MUCC1</name>
<protein>
    <submittedName>
        <fullName evidence="1">Uncharacterized protein</fullName>
    </submittedName>
</protein>
<reference evidence="2" key="1">
    <citation type="submission" date="2013-05" db="EMBL/GenBank/DDBJ databases">
        <title>The Genome sequence of Mucor circinelloides f. circinelloides 1006PhL.</title>
        <authorList>
            <consortium name="The Broad Institute Genomics Platform"/>
            <person name="Cuomo C."/>
            <person name="Earl A."/>
            <person name="Findley K."/>
            <person name="Lee S.C."/>
            <person name="Walker B."/>
            <person name="Young S."/>
            <person name="Zeng Q."/>
            <person name="Gargeya S."/>
            <person name="Fitzgerald M."/>
            <person name="Haas B."/>
            <person name="Abouelleil A."/>
            <person name="Allen A.W."/>
            <person name="Alvarado L."/>
            <person name="Arachchi H.M."/>
            <person name="Berlin A.M."/>
            <person name="Chapman S.B."/>
            <person name="Gainer-Dewar J."/>
            <person name="Goldberg J."/>
            <person name="Griggs A."/>
            <person name="Gujja S."/>
            <person name="Hansen M."/>
            <person name="Howarth C."/>
            <person name="Imamovic A."/>
            <person name="Ireland A."/>
            <person name="Larimer J."/>
            <person name="McCowan C."/>
            <person name="Murphy C."/>
            <person name="Pearson M."/>
            <person name="Poon T.W."/>
            <person name="Priest M."/>
            <person name="Roberts A."/>
            <person name="Saif S."/>
            <person name="Shea T."/>
            <person name="Sisk P."/>
            <person name="Sykes S."/>
            <person name="Wortman J."/>
            <person name="Nusbaum C."/>
            <person name="Birren B."/>
        </authorList>
    </citation>
    <scope>NUCLEOTIDE SEQUENCE [LARGE SCALE GENOMIC DNA]</scope>
    <source>
        <strain evidence="2">1006PhL</strain>
    </source>
</reference>
<dbReference type="Proteomes" id="UP000014254">
    <property type="component" value="Unassembled WGS sequence"/>
</dbReference>
<proteinExistence type="predicted"/>
<keyword evidence="2" id="KW-1185">Reference proteome</keyword>
<evidence type="ECO:0000313" key="2">
    <source>
        <dbReference type="Proteomes" id="UP000014254"/>
    </source>
</evidence>
<accession>S2JRT3</accession>
<evidence type="ECO:0000313" key="1">
    <source>
        <dbReference type="EMBL" id="EPB82505.1"/>
    </source>
</evidence>
<dbReference type="InParanoid" id="S2JRT3"/>
<dbReference type="VEuPathDB" id="FungiDB:HMPREF1544_10758"/>
<sequence>MKKEYNLNIKVVTRHPATRNSKSILEARAKFVINYSLQAFERYELDPIVLVICTNTLSDCIAKAVEEATDFPACYSFPSTGWASRCLIVSKPRVQECIDTILLDPFVALIQVLENQDREYIKILELIDKQASSEVVAKAIKTLQSQNQATKRKFSDVDVCPSSTIPPLSSSWKKFIFGNYSMKNGNLKKLVKLFVKCGPKTG</sequence>
<dbReference type="OrthoDB" id="2285950at2759"/>
<gene>
    <name evidence="1" type="ORF">HMPREF1544_10758</name>
</gene>
<dbReference type="AlphaFoldDB" id="S2JRT3"/>